<gene>
    <name evidence="1" type="ORF">NPIL_88761</name>
</gene>
<sequence length="103" mass="11635">MLIKHGYRKFSLRNGSSASYSKCCEKKFRDIKVPIPAPIAVEKTAAAFSTASPPKITEEFSIAYKNTIKEMIKMRGLCALNTQTDDCTRKRGKRVVSHSHRTR</sequence>
<reference evidence="1" key="1">
    <citation type="submission" date="2020-08" db="EMBL/GenBank/DDBJ databases">
        <title>Multicomponent nature underlies the extraordinary mechanical properties of spider dragline silk.</title>
        <authorList>
            <person name="Kono N."/>
            <person name="Nakamura H."/>
            <person name="Mori M."/>
            <person name="Yoshida Y."/>
            <person name="Ohtoshi R."/>
            <person name="Malay A.D."/>
            <person name="Moran D.A.P."/>
            <person name="Tomita M."/>
            <person name="Numata K."/>
            <person name="Arakawa K."/>
        </authorList>
    </citation>
    <scope>NUCLEOTIDE SEQUENCE</scope>
</reference>
<dbReference type="EMBL" id="BMAW01005476">
    <property type="protein sequence ID" value="GFS94349.1"/>
    <property type="molecule type" value="Genomic_DNA"/>
</dbReference>
<proteinExistence type="predicted"/>
<evidence type="ECO:0000313" key="2">
    <source>
        <dbReference type="Proteomes" id="UP000887013"/>
    </source>
</evidence>
<dbReference type="Proteomes" id="UP000887013">
    <property type="component" value="Unassembled WGS sequence"/>
</dbReference>
<keyword evidence="2" id="KW-1185">Reference proteome</keyword>
<comment type="caution">
    <text evidence="1">The sequence shown here is derived from an EMBL/GenBank/DDBJ whole genome shotgun (WGS) entry which is preliminary data.</text>
</comment>
<accession>A0A8X6N5C6</accession>
<protein>
    <submittedName>
        <fullName evidence="1">Uncharacterized protein</fullName>
    </submittedName>
</protein>
<organism evidence="1 2">
    <name type="scientific">Nephila pilipes</name>
    <name type="common">Giant wood spider</name>
    <name type="synonym">Nephila maculata</name>
    <dbReference type="NCBI Taxonomy" id="299642"/>
    <lineage>
        <taxon>Eukaryota</taxon>
        <taxon>Metazoa</taxon>
        <taxon>Ecdysozoa</taxon>
        <taxon>Arthropoda</taxon>
        <taxon>Chelicerata</taxon>
        <taxon>Arachnida</taxon>
        <taxon>Araneae</taxon>
        <taxon>Araneomorphae</taxon>
        <taxon>Entelegynae</taxon>
        <taxon>Araneoidea</taxon>
        <taxon>Nephilidae</taxon>
        <taxon>Nephila</taxon>
    </lineage>
</organism>
<name>A0A8X6N5C6_NEPPI</name>
<dbReference type="AlphaFoldDB" id="A0A8X6N5C6"/>
<evidence type="ECO:0000313" key="1">
    <source>
        <dbReference type="EMBL" id="GFS94349.1"/>
    </source>
</evidence>